<dbReference type="EMBL" id="CP020559">
    <property type="protein sequence ID" value="ARE88312.1"/>
    <property type="molecule type" value="Genomic_DNA"/>
</dbReference>
<evidence type="ECO:0000313" key="9">
    <source>
        <dbReference type="Proteomes" id="UP000192478"/>
    </source>
</evidence>
<dbReference type="EC" id="3.5.2.10" evidence="7"/>
<evidence type="ECO:0000313" key="6">
    <source>
        <dbReference type="EMBL" id="AOY77719.1"/>
    </source>
</evidence>
<dbReference type="RefSeq" id="WP_070971728.1">
    <property type="nucleotide sequence ID" value="NZ_CP017603.1"/>
</dbReference>
<gene>
    <name evidence="7" type="primary">crnA</name>
    <name evidence="6" type="ORF">BJL90_18770</name>
    <name evidence="7" type="ORF">CLFO_27130</name>
</gene>
<dbReference type="Proteomes" id="UP000192478">
    <property type="component" value="Chromosome"/>
</dbReference>
<dbReference type="GO" id="GO:0047789">
    <property type="term" value="F:creatininase activity"/>
    <property type="evidence" value="ECO:0007669"/>
    <property type="project" value="UniProtKB-EC"/>
</dbReference>
<dbReference type="PANTHER" id="PTHR35005">
    <property type="entry name" value="3-DEHYDRO-SCYLLO-INOSOSE HYDROLASE"/>
    <property type="match status" value="1"/>
</dbReference>
<keyword evidence="2" id="KW-0479">Metal-binding</keyword>
<dbReference type="Pfam" id="PF02633">
    <property type="entry name" value="Creatininase"/>
    <property type="match status" value="1"/>
</dbReference>
<dbReference type="EMBL" id="CP017603">
    <property type="protein sequence ID" value="AOY77719.1"/>
    <property type="molecule type" value="Genomic_DNA"/>
</dbReference>
<reference evidence="7 9" key="2">
    <citation type="submission" date="2017-03" db="EMBL/GenBank/DDBJ databases">
        <title>Complete sequence of Clostridium formicaceticum DSM 92.</title>
        <authorList>
            <person name="Poehlein A."/>
            <person name="Karl M."/>
            <person name="Bengelsdorf F.R."/>
            <person name="Duerre P."/>
            <person name="Daniel R."/>
        </authorList>
    </citation>
    <scope>NUCLEOTIDE SEQUENCE [LARGE SCALE GENOMIC DNA]</scope>
    <source>
        <strain evidence="7 9">DSM 92</strain>
    </source>
</reference>
<dbReference type="InterPro" id="IPR003785">
    <property type="entry name" value="Creatininase/forma_Hydrolase"/>
</dbReference>
<name>A0AAC9RMF6_9CLOT</name>
<evidence type="ECO:0000256" key="3">
    <source>
        <dbReference type="ARBA" id="ARBA00022801"/>
    </source>
</evidence>
<dbReference type="PANTHER" id="PTHR35005:SF1">
    <property type="entry name" value="2-AMINO-5-FORMYLAMINO-6-RIBOSYLAMINOPYRIMIDIN-4(3H)-ONE 5'-MONOPHOSPHATE DEFORMYLASE"/>
    <property type="match status" value="1"/>
</dbReference>
<evidence type="ECO:0000313" key="7">
    <source>
        <dbReference type="EMBL" id="ARE88312.1"/>
    </source>
</evidence>
<evidence type="ECO:0000256" key="5">
    <source>
        <dbReference type="ARBA" id="ARBA00024029"/>
    </source>
</evidence>
<dbReference type="SUPFAM" id="SSF102215">
    <property type="entry name" value="Creatininase"/>
    <property type="match status" value="1"/>
</dbReference>
<keyword evidence="8" id="KW-1185">Reference proteome</keyword>
<organism evidence="7 9">
    <name type="scientific">Clostridium formicaceticum</name>
    <dbReference type="NCBI Taxonomy" id="1497"/>
    <lineage>
        <taxon>Bacteria</taxon>
        <taxon>Bacillati</taxon>
        <taxon>Bacillota</taxon>
        <taxon>Clostridia</taxon>
        <taxon>Eubacteriales</taxon>
        <taxon>Clostridiaceae</taxon>
        <taxon>Clostridium</taxon>
    </lineage>
</organism>
<reference evidence="6 8" key="1">
    <citation type="submission" date="2016-10" db="EMBL/GenBank/DDBJ databases">
        <title>Complete Genome Sequence of Acetogen Clostridium formicoaceticum ATCC 27076.</title>
        <authorList>
            <person name="Bao T."/>
            <person name="Cheng C."/>
            <person name="Zhao J."/>
            <person name="Yang S.-T."/>
            <person name="Wang J."/>
            <person name="Wang M."/>
        </authorList>
    </citation>
    <scope>NUCLEOTIDE SEQUENCE [LARGE SCALE GENOMIC DNA]</scope>
    <source>
        <strain evidence="6 8">ATCC 27076</strain>
    </source>
</reference>
<evidence type="ECO:0000256" key="4">
    <source>
        <dbReference type="ARBA" id="ARBA00022833"/>
    </source>
</evidence>
<sequence>MKYSIFEDTMADMTYFEIERLIKEEAVVLFPIAVIEEHGPHLPLGTDTYLTYAILKHVKKLLEDMGMKSVIAPPYYWGINVATGGFVGSFTVKVNTMKAVIKDCIECLEQWGFKQVYFLNMHGDFLHSKTIVDITREIYELDGKINVYDIIPQIFANLVGLKGNEPYILVQKDEEDRNRQPQQYVDIHAGGFETSLMLVEFDELVDDMKARELQSSKTTFELLRKWQRGGEEAKEVTPMGYCGDPSNISIEDARKFILEFANITAELIKGTKIQ</sequence>
<evidence type="ECO:0000256" key="1">
    <source>
        <dbReference type="ARBA" id="ARBA00001947"/>
    </source>
</evidence>
<proteinExistence type="inferred from homology"/>
<keyword evidence="3 7" id="KW-0378">Hydrolase</keyword>
<dbReference type="Proteomes" id="UP000177894">
    <property type="component" value="Chromosome"/>
</dbReference>
<dbReference type="GO" id="GO:0016811">
    <property type="term" value="F:hydrolase activity, acting on carbon-nitrogen (but not peptide) bonds, in linear amides"/>
    <property type="evidence" value="ECO:0007669"/>
    <property type="project" value="TreeGrafter"/>
</dbReference>
<dbReference type="AlphaFoldDB" id="A0AAC9RMF6"/>
<comment type="cofactor">
    <cofactor evidence="1">
        <name>Zn(2+)</name>
        <dbReference type="ChEBI" id="CHEBI:29105"/>
    </cofactor>
</comment>
<comment type="similarity">
    <text evidence="5">Belongs to the creatininase superfamily.</text>
</comment>
<evidence type="ECO:0000256" key="2">
    <source>
        <dbReference type="ARBA" id="ARBA00022723"/>
    </source>
</evidence>
<keyword evidence="4" id="KW-0862">Zinc</keyword>
<dbReference type="Gene3D" id="3.40.50.10310">
    <property type="entry name" value="Creatininase"/>
    <property type="match status" value="1"/>
</dbReference>
<dbReference type="InterPro" id="IPR024087">
    <property type="entry name" value="Creatininase-like_sf"/>
</dbReference>
<dbReference type="KEGG" id="cfm:BJL90_18770"/>
<evidence type="ECO:0000313" key="8">
    <source>
        <dbReference type="Proteomes" id="UP000177894"/>
    </source>
</evidence>
<protein>
    <submittedName>
        <fullName evidence="6">Creatininase</fullName>
    </submittedName>
    <submittedName>
        <fullName evidence="7">Creatinine amidohydrolase</fullName>
        <ecNumber evidence="7">3.5.2.10</ecNumber>
    </submittedName>
</protein>
<accession>A0AAC9RMF6</accession>
<dbReference type="GO" id="GO:0009231">
    <property type="term" value="P:riboflavin biosynthetic process"/>
    <property type="evidence" value="ECO:0007669"/>
    <property type="project" value="TreeGrafter"/>
</dbReference>
<dbReference type="GO" id="GO:0046872">
    <property type="term" value="F:metal ion binding"/>
    <property type="evidence" value="ECO:0007669"/>
    <property type="project" value="UniProtKB-KW"/>
</dbReference>